<dbReference type="PANTHER" id="PTHR11079">
    <property type="entry name" value="CYTOSINE DEAMINASE FAMILY MEMBER"/>
    <property type="match status" value="1"/>
</dbReference>
<dbReference type="InterPro" id="IPR016193">
    <property type="entry name" value="Cytidine_deaminase-like"/>
</dbReference>
<gene>
    <name evidence="4" type="primary">ADAT3</name>
    <name evidence="4" type="ORF">HK099_003207</name>
</gene>
<dbReference type="PANTHER" id="PTHR11079:SF156">
    <property type="entry name" value="INACTIVE TRNA-SPECIFIC ADENOSINE DEAMINASE-LIKE PROTEIN 3-RELATED"/>
    <property type="match status" value="1"/>
</dbReference>
<protein>
    <submittedName>
        <fullName evidence="4">Adenosine deaminase, tRNA-specific 3</fullName>
    </submittedName>
</protein>
<dbReference type="AlphaFoldDB" id="A0AAD5XYZ2"/>
<keyword evidence="1" id="KW-0819">tRNA processing</keyword>
<comment type="caution">
    <text evidence="4">The sequence shown here is derived from an EMBL/GenBank/DDBJ whole genome shotgun (WGS) entry which is preliminary data.</text>
</comment>
<evidence type="ECO:0000313" key="4">
    <source>
        <dbReference type="EMBL" id="KAJ3221718.1"/>
    </source>
</evidence>
<organism evidence="4 5">
    <name type="scientific">Clydaea vesicula</name>
    <dbReference type="NCBI Taxonomy" id="447962"/>
    <lineage>
        <taxon>Eukaryota</taxon>
        <taxon>Fungi</taxon>
        <taxon>Fungi incertae sedis</taxon>
        <taxon>Chytridiomycota</taxon>
        <taxon>Chytridiomycota incertae sedis</taxon>
        <taxon>Chytridiomycetes</taxon>
        <taxon>Lobulomycetales</taxon>
        <taxon>Lobulomycetaceae</taxon>
        <taxon>Clydaea</taxon>
    </lineage>
</organism>
<dbReference type="Proteomes" id="UP001211065">
    <property type="component" value="Unassembled WGS sequence"/>
</dbReference>
<sequence>MHIQPIVKETEQELLKIELYALHLHSPQQASSFIKLISIHFPLTDLSHLKRIKKTTELLDDNKNCINLYGLIAKTSDVKKEDLVNFLLQNFNNDNGQNFDSDYFNQRIIKISASKYPATDKKKFDIWKTLWPMNFHNDYQKHDIPLNDIEIQEIFSIMNKLKNLSVELNSSKNVGLIYDPKKKLTTLQTDLNSLTDSHPLNHCILQLINASAKNYVIKLQKSKVGDKRKGLDCESYLLKDMDVFVLKEPCIMCSMALVHSRVSRIFYVENTEEGGLEGLLKVHLVPSLNHHYRAFKLIYD</sequence>
<dbReference type="PROSITE" id="PS51747">
    <property type="entry name" value="CYT_DCMP_DEAMINASES_2"/>
    <property type="match status" value="1"/>
</dbReference>
<feature type="domain" description="CMP/dCMP-type deaminase" evidence="3">
    <location>
        <begin position="149"/>
        <end position="287"/>
    </location>
</feature>
<dbReference type="SUPFAM" id="SSF53927">
    <property type="entry name" value="Cytidine deaminase-like"/>
    <property type="match status" value="1"/>
</dbReference>
<evidence type="ECO:0000259" key="3">
    <source>
        <dbReference type="PROSITE" id="PS51747"/>
    </source>
</evidence>
<dbReference type="Gene3D" id="3.40.140.10">
    <property type="entry name" value="Cytidine Deaminase, domain 2"/>
    <property type="match status" value="1"/>
</dbReference>
<evidence type="ECO:0000313" key="5">
    <source>
        <dbReference type="Proteomes" id="UP001211065"/>
    </source>
</evidence>
<dbReference type="GO" id="GO:0005737">
    <property type="term" value="C:cytoplasm"/>
    <property type="evidence" value="ECO:0007669"/>
    <property type="project" value="TreeGrafter"/>
</dbReference>
<dbReference type="GO" id="GO:0008033">
    <property type="term" value="P:tRNA processing"/>
    <property type="evidence" value="ECO:0007669"/>
    <property type="project" value="UniProtKB-KW"/>
</dbReference>
<dbReference type="InterPro" id="IPR002125">
    <property type="entry name" value="CMP_dCMP_dom"/>
</dbReference>
<name>A0AAD5XYZ2_9FUNG</name>
<accession>A0AAD5XYZ2</accession>
<dbReference type="GO" id="GO:0052717">
    <property type="term" value="F:tRNA-specific adenosine-34 deaminase activity"/>
    <property type="evidence" value="ECO:0007669"/>
    <property type="project" value="TreeGrafter"/>
</dbReference>
<keyword evidence="5" id="KW-1185">Reference proteome</keyword>
<dbReference type="GO" id="GO:0005634">
    <property type="term" value="C:nucleus"/>
    <property type="evidence" value="ECO:0007669"/>
    <property type="project" value="TreeGrafter"/>
</dbReference>
<proteinExistence type="inferred from homology"/>
<reference evidence="4" key="1">
    <citation type="submission" date="2020-05" db="EMBL/GenBank/DDBJ databases">
        <title>Phylogenomic resolution of chytrid fungi.</title>
        <authorList>
            <person name="Stajich J.E."/>
            <person name="Amses K."/>
            <person name="Simmons R."/>
            <person name="Seto K."/>
            <person name="Myers J."/>
            <person name="Bonds A."/>
            <person name="Quandt C.A."/>
            <person name="Barry K."/>
            <person name="Liu P."/>
            <person name="Grigoriev I."/>
            <person name="Longcore J.E."/>
            <person name="James T.Y."/>
        </authorList>
    </citation>
    <scope>NUCLEOTIDE SEQUENCE</scope>
    <source>
        <strain evidence="4">JEL0476</strain>
    </source>
</reference>
<dbReference type="EMBL" id="JADGJW010000213">
    <property type="protein sequence ID" value="KAJ3221718.1"/>
    <property type="molecule type" value="Genomic_DNA"/>
</dbReference>
<evidence type="ECO:0000256" key="1">
    <source>
        <dbReference type="ARBA" id="ARBA00022694"/>
    </source>
</evidence>
<evidence type="ECO:0000256" key="2">
    <source>
        <dbReference type="ARBA" id="ARBA00038160"/>
    </source>
</evidence>
<comment type="similarity">
    <text evidence="2">Belongs to the cytidine and deoxycytidylate deaminase family. ADAT3 subfamily.</text>
</comment>